<keyword evidence="3" id="KW-0378">Hydrolase</keyword>
<dbReference type="Gene3D" id="3.90.1720.10">
    <property type="entry name" value="endopeptidase domain like (from Nostoc punctiforme)"/>
    <property type="match status" value="2"/>
</dbReference>
<dbReference type="RefSeq" id="XP_006822411.1">
    <property type="nucleotide sequence ID" value="XM_006822348.1"/>
</dbReference>
<accession>A0ABM0MQX0</accession>
<evidence type="ECO:0000259" key="5">
    <source>
        <dbReference type="PROSITE" id="PS51934"/>
    </source>
</evidence>
<sequence length="261" mass="29919">MSFYIILETFRAPVGESATVVEDDFVQAAAGVRVRVNNSDDIEHDPETRRRIVRFARMRVGEIVRYSTSGNPVYTLVRHCRYGRHQAWINEEKTKWRWVMKVSSWQTPEELQEHAKPGDIIQMQYALCTHAGIFIGKIKGVHMIVHSTGSPGQLLKDGDVSRVKEEPFAEVMKGVEVRVNNSDDIEHTPLSTAKIVKRARNRVGELYKFDLLYHNCENFATQCRYGSETGWTIQGERITDVLEKPIELVDSIRDTVEDIVD</sequence>
<proteinExistence type="inferred from homology"/>
<dbReference type="Pfam" id="PF04970">
    <property type="entry name" value="LRAT"/>
    <property type="match status" value="1"/>
</dbReference>
<dbReference type="InterPro" id="IPR007053">
    <property type="entry name" value="LRAT_dom"/>
</dbReference>
<evidence type="ECO:0000313" key="7">
    <source>
        <dbReference type="RefSeq" id="XP_006822411.1"/>
    </source>
</evidence>
<protein>
    <submittedName>
        <fullName evidence="7">Uncharacterized protein LOC102808682</fullName>
    </submittedName>
</protein>
<keyword evidence="4" id="KW-0443">Lipid metabolism</keyword>
<evidence type="ECO:0000256" key="3">
    <source>
        <dbReference type="ARBA" id="ARBA00022801"/>
    </source>
</evidence>
<organism evidence="6 7">
    <name type="scientific">Saccoglossus kowalevskii</name>
    <name type="common">Acorn worm</name>
    <dbReference type="NCBI Taxonomy" id="10224"/>
    <lineage>
        <taxon>Eukaryota</taxon>
        <taxon>Metazoa</taxon>
        <taxon>Hemichordata</taxon>
        <taxon>Enteropneusta</taxon>
        <taxon>Harrimaniidae</taxon>
        <taxon>Saccoglossus</taxon>
    </lineage>
</organism>
<reference evidence="7" key="1">
    <citation type="submission" date="2025-08" db="UniProtKB">
        <authorList>
            <consortium name="RefSeq"/>
        </authorList>
    </citation>
    <scope>IDENTIFICATION</scope>
    <source>
        <tissue evidence="7">Testes</tissue>
    </source>
</reference>
<dbReference type="PANTHER" id="PTHR13943:SF77">
    <property type="entry name" value="LRAT DOMAIN-CONTAINING PROTEIN"/>
    <property type="match status" value="1"/>
</dbReference>
<evidence type="ECO:0000256" key="2">
    <source>
        <dbReference type="ARBA" id="ARBA00022679"/>
    </source>
</evidence>
<dbReference type="PANTHER" id="PTHR13943">
    <property type="entry name" value="HRAS-LIKE SUPPRESSOR - RELATED"/>
    <property type="match status" value="1"/>
</dbReference>
<evidence type="ECO:0000313" key="6">
    <source>
        <dbReference type="Proteomes" id="UP000694865"/>
    </source>
</evidence>
<dbReference type="Proteomes" id="UP000694865">
    <property type="component" value="Unplaced"/>
</dbReference>
<dbReference type="GeneID" id="102808682"/>
<evidence type="ECO:0000256" key="4">
    <source>
        <dbReference type="ARBA" id="ARBA00023098"/>
    </source>
</evidence>
<keyword evidence="2" id="KW-0808">Transferase</keyword>
<comment type="similarity">
    <text evidence="1">Belongs to the H-rev107 family.</text>
</comment>
<name>A0ABM0MQX0_SACKO</name>
<dbReference type="PROSITE" id="PS51934">
    <property type="entry name" value="LRAT"/>
    <property type="match status" value="1"/>
</dbReference>
<gene>
    <name evidence="7" type="primary">LOC102808682</name>
</gene>
<evidence type="ECO:0000256" key="1">
    <source>
        <dbReference type="ARBA" id="ARBA00007824"/>
    </source>
</evidence>
<feature type="domain" description="LRAT" evidence="5">
    <location>
        <begin position="120"/>
        <end position="232"/>
    </location>
</feature>
<dbReference type="InterPro" id="IPR051496">
    <property type="entry name" value="H-rev107_PLA/AT"/>
</dbReference>
<keyword evidence="6" id="KW-1185">Reference proteome</keyword>